<protein>
    <recommendedName>
        <fullName evidence="3">Transposase</fullName>
    </recommendedName>
</protein>
<comment type="caution">
    <text evidence="1">The sequence shown here is derived from an EMBL/GenBank/DDBJ whole genome shotgun (WGS) entry which is preliminary data.</text>
</comment>
<sequence length="131" mass="14466">MFNYSAICDVPVETLEFLTGLLHRHRTTHDRRPAQRAGTVGTQAKLMLQQFPRRYPRGGPGPGPWAVPGHGLPVYLHEGIKVLAAQAPDLHEALARAKTDELPYLTLDGTLIPTDFAGRTHRGRQSRLVLG</sequence>
<name>A0ABP8WSB7_9MICC</name>
<evidence type="ECO:0008006" key="3">
    <source>
        <dbReference type="Google" id="ProtNLM"/>
    </source>
</evidence>
<gene>
    <name evidence="1" type="ORF">GCM10025781_09540</name>
</gene>
<reference evidence="2" key="1">
    <citation type="journal article" date="2019" name="Int. J. Syst. Evol. Microbiol.">
        <title>The Global Catalogue of Microorganisms (GCM) 10K type strain sequencing project: providing services to taxonomists for standard genome sequencing and annotation.</title>
        <authorList>
            <consortium name="The Broad Institute Genomics Platform"/>
            <consortium name="The Broad Institute Genome Sequencing Center for Infectious Disease"/>
            <person name="Wu L."/>
            <person name="Ma J."/>
        </authorList>
    </citation>
    <scope>NUCLEOTIDE SEQUENCE [LARGE SCALE GENOMIC DNA]</scope>
    <source>
        <strain evidence="2">JCM 18958</strain>
    </source>
</reference>
<proteinExistence type="predicted"/>
<keyword evidence="2" id="KW-1185">Reference proteome</keyword>
<accession>A0ABP8WSB7</accession>
<evidence type="ECO:0000313" key="1">
    <source>
        <dbReference type="EMBL" id="GAA4694120.1"/>
    </source>
</evidence>
<dbReference type="Proteomes" id="UP001501446">
    <property type="component" value="Unassembled WGS sequence"/>
</dbReference>
<organism evidence="1 2">
    <name type="scientific">Kocuria gwangalliensis</name>
    <dbReference type="NCBI Taxonomy" id="501592"/>
    <lineage>
        <taxon>Bacteria</taxon>
        <taxon>Bacillati</taxon>
        <taxon>Actinomycetota</taxon>
        <taxon>Actinomycetes</taxon>
        <taxon>Micrococcales</taxon>
        <taxon>Micrococcaceae</taxon>
        <taxon>Kocuria</taxon>
    </lineage>
</organism>
<evidence type="ECO:0000313" key="2">
    <source>
        <dbReference type="Proteomes" id="UP001501446"/>
    </source>
</evidence>
<dbReference type="EMBL" id="BAABLN010000009">
    <property type="protein sequence ID" value="GAA4694120.1"/>
    <property type="molecule type" value="Genomic_DNA"/>
</dbReference>